<evidence type="ECO:0000256" key="6">
    <source>
        <dbReference type="HAMAP-Rule" id="MF_00050"/>
    </source>
</evidence>
<dbReference type="InterPro" id="IPR036402">
    <property type="entry name" value="EF-Ts_dimer_sf"/>
</dbReference>
<reference evidence="8" key="1">
    <citation type="submission" date="2018-12" db="EMBL/GenBank/DDBJ databases">
        <title>Novel natural products biosynthetic potential of the class Ktedonobacteria.</title>
        <authorList>
            <person name="Zheng Y."/>
            <person name="Saitou A."/>
            <person name="Wang C.M."/>
            <person name="Toyoda A."/>
            <person name="Minakuchi Y."/>
            <person name="Sekiguchi Y."/>
            <person name="Ueda K."/>
            <person name="Takano H."/>
            <person name="Sakai Y."/>
            <person name="Yokota A."/>
            <person name="Yabe S."/>
        </authorList>
    </citation>
    <scope>NUCLEOTIDE SEQUENCE</scope>
    <source>
        <strain evidence="8">A3-2</strain>
    </source>
</reference>
<dbReference type="PANTHER" id="PTHR11741">
    <property type="entry name" value="ELONGATION FACTOR TS"/>
    <property type="match status" value="1"/>
</dbReference>
<comment type="function">
    <text evidence="5 6">Associates with the EF-Tu.GDP complex and induces the exchange of GDP to GTP. It remains bound to the aminoacyl-tRNA.EF-Tu.GTP complex up to the GTP hydrolysis stage on the ribosome.</text>
</comment>
<evidence type="ECO:0000256" key="5">
    <source>
        <dbReference type="ARBA" id="ARBA00025453"/>
    </source>
</evidence>
<dbReference type="InterPro" id="IPR001816">
    <property type="entry name" value="Transl_elong_EFTs/EF1B"/>
</dbReference>
<dbReference type="GO" id="GO:0003746">
    <property type="term" value="F:translation elongation factor activity"/>
    <property type="evidence" value="ECO:0007669"/>
    <property type="project" value="UniProtKB-UniRule"/>
</dbReference>
<evidence type="ECO:0000256" key="3">
    <source>
        <dbReference type="ARBA" id="ARBA00022768"/>
    </source>
</evidence>
<dbReference type="AlphaFoldDB" id="A0A455T7Z4"/>
<evidence type="ECO:0000313" key="8">
    <source>
        <dbReference type="EMBL" id="BBH95572.1"/>
    </source>
</evidence>
<evidence type="ECO:0000256" key="2">
    <source>
        <dbReference type="ARBA" id="ARBA00016956"/>
    </source>
</evidence>
<dbReference type="PANTHER" id="PTHR11741:SF0">
    <property type="entry name" value="ELONGATION FACTOR TS, MITOCHONDRIAL"/>
    <property type="match status" value="1"/>
</dbReference>
<keyword evidence="6" id="KW-0963">Cytoplasm</keyword>
<comment type="similarity">
    <text evidence="1 6">Belongs to the EF-Ts family.</text>
</comment>
<organism evidence="8">
    <name type="scientific">Thermogemmatispora argillosa</name>
    <dbReference type="NCBI Taxonomy" id="2045280"/>
    <lineage>
        <taxon>Bacteria</taxon>
        <taxon>Bacillati</taxon>
        <taxon>Chloroflexota</taxon>
        <taxon>Ktedonobacteria</taxon>
        <taxon>Thermogemmatisporales</taxon>
        <taxon>Thermogemmatisporaceae</taxon>
        <taxon>Thermogemmatispora</taxon>
    </lineage>
</organism>
<evidence type="ECO:0000256" key="1">
    <source>
        <dbReference type="ARBA" id="ARBA00005532"/>
    </source>
</evidence>
<sequence>MNYTAADVKRLREETGATFADCKSALEEAQSWEEAIKILNAKTNRKAEKMIAAGRETKQGGIFSYVHHNNRVGVLLELNCSTDFVARSESFRQLANELALQIAGTNPQYVNYEDVPAEVIEQARQQLLEDPSMARVPEHKREEVLQGKLQKLFSEQVLMMQPWIRDESQVVGDLVRKVIAETGENIVIRRFCRFALGE</sequence>
<dbReference type="EMBL" id="AP019377">
    <property type="protein sequence ID" value="BBH95572.1"/>
    <property type="molecule type" value="Genomic_DNA"/>
</dbReference>
<dbReference type="Gene3D" id="3.30.479.20">
    <property type="entry name" value="Elongation factor Ts, dimerisation domain"/>
    <property type="match status" value="1"/>
</dbReference>
<gene>
    <name evidence="6 8" type="primary">tsf</name>
    <name evidence="8" type="ORF">KTA_37710</name>
</gene>
<dbReference type="SUPFAM" id="SSF54713">
    <property type="entry name" value="Elongation factor Ts (EF-Ts), dimerisation domain"/>
    <property type="match status" value="1"/>
</dbReference>
<evidence type="ECO:0000256" key="4">
    <source>
        <dbReference type="ARBA" id="ARBA00022917"/>
    </source>
</evidence>
<dbReference type="GO" id="GO:0005737">
    <property type="term" value="C:cytoplasm"/>
    <property type="evidence" value="ECO:0007669"/>
    <property type="project" value="UniProtKB-SubCell"/>
</dbReference>
<evidence type="ECO:0000259" key="7">
    <source>
        <dbReference type="Pfam" id="PF00889"/>
    </source>
</evidence>
<dbReference type="HAMAP" id="MF_00050">
    <property type="entry name" value="EF_Ts"/>
    <property type="match status" value="1"/>
</dbReference>
<keyword evidence="4 6" id="KW-0648">Protein biosynthesis</keyword>
<feature type="domain" description="Translation elongation factor EFTs/EF1B dimerisation" evidence="7">
    <location>
        <begin position="24"/>
        <end position="198"/>
    </location>
</feature>
<dbReference type="Gene3D" id="1.10.286.20">
    <property type="match status" value="1"/>
</dbReference>
<proteinExistence type="inferred from homology"/>
<name>A0A455T7Z4_9CHLR</name>
<dbReference type="InterPro" id="IPR009060">
    <property type="entry name" value="UBA-like_sf"/>
</dbReference>
<dbReference type="SUPFAM" id="SSF46934">
    <property type="entry name" value="UBA-like"/>
    <property type="match status" value="1"/>
</dbReference>
<feature type="region of interest" description="Involved in Mg(2+) ion dislocation from EF-Tu" evidence="6">
    <location>
        <begin position="82"/>
        <end position="85"/>
    </location>
</feature>
<accession>A0A455T7Z4</accession>
<dbReference type="InterPro" id="IPR014039">
    <property type="entry name" value="Transl_elong_EFTs/EF1B_dimer"/>
</dbReference>
<dbReference type="Pfam" id="PF00889">
    <property type="entry name" value="EF_TS"/>
    <property type="match status" value="1"/>
</dbReference>
<comment type="subcellular location">
    <subcellularLocation>
        <location evidence="6">Cytoplasm</location>
    </subcellularLocation>
</comment>
<dbReference type="Gene3D" id="1.10.8.10">
    <property type="entry name" value="DNA helicase RuvA subunit, C-terminal domain"/>
    <property type="match status" value="1"/>
</dbReference>
<protein>
    <recommendedName>
        <fullName evidence="2 6">Elongation factor Ts</fullName>
        <shortName evidence="6">EF-Ts</shortName>
    </recommendedName>
</protein>
<keyword evidence="3 6" id="KW-0251">Elongation factor</keyword>